<evidence type="ECO:0000313" key="1">
    <source>
        <dbReference type="EMBL" id="OWZ22241.1"/>
    </source>
</evidence>
<name>A0A225WX55_9STRA</name>
<dbReference type="EMBL" id="NBNE01000151">
    <property type="protein sequence ID" value="OWZ22241.1"/>
    <property type="molecule type" value="Genomic_DNA"/>
</dbReference>
<comment type="caution">
    <text evidence="1">The sequence shown here is derived from an EMBL/GenBank/DDBJ whole genome shotgun (WGS) entry which is preliminary data.</text>
</comment>
<organism evidence="1 2">
    <name type="scientific">Phytophthora megakarya</name>
    <dbReference type="NCBI Taxonomy" id="4795"/>
    <lineage>
        <taxon>Eukaryota</taxon>
        <taxon>Sar</taxon>
        <taxon>Stramenopiles</taxon>
        <taxon>Oomycota</taxon>
        <taxon>Peronosporomycetes</taxon>
        <taxon>Peronosporales</taxon>
        <taxon>Peronosporaceae</taxon>
        <taxon>Phytophthora</taxon>
    </lineage>
</organism>
<dbReference type="AlphaFoldDB" id="A0A225WX55"/>
<evidence type="ECO:0008006" key="3">
    <source>
        <dbReference type="Google" id="ProtNLM"/>
    </source>
</evidence>
<accession>A0A225WX55</accession>
<keyword evidence="2" id="KW-1185">Reference proteome</keyword>
<proteinExistence type="predicted"/>
<dbReference type="Proteomes" id="UP000198211">
    <property type="component" value="Unassembled WGS sequence"/>
</dbReference>
<sequence>MHAVDRDAFKLYQRYAEFVDDNAIINVGKKIKPVPVVSSDASWVKKVARMLNWKRNNLPEAYVMMALGFDTLPAVSLRSNQHDEIFMVFWLLKNKSSRDIGIQNTEGLLQKLLKIEKLSPEEMAKSDKFQTYKHLSDLIKKEHVDDQVPTLLEWLTPKLRW</sequence>
<gene>
    <name evidence="1" type="ORF">PHMEG_0003080</name>
</gene>
<reference evidence="2" key="1">
    <citation type="submission" date="2017-03" db="EMBL/GenBank/DDBJ databases">
        <title>Phytopthora megakarya and P. palmivora, two closely related causual agents of cacao black pod achieved similar genome size and gene model numbers by different mechanisms.</title>
        <authorList>
            <person name="Ali S."/>
            <person name="Shao J."/>
            <person name="Larry D.J."/>
            <person name="Kronmiller B."/>
            <person name="Shen D."/>
            <person name="Strem M.D."/>
            <person name="Melnick R.L."/>
            <person name="Guiltinan M.J."/>
            <person name="Tyler B.M."/>
            <person name="Meinhardt L.W."/>
            <person name="Bailey B.A."/>
        </authorList>
    </citation>
    <scope>NUCLEOTIDE SEQUENCE [LARGE SCALE GENOMIC DNA]</scope>
    <source>
        <strain evidence="2">zdho120</strain>
    </source>
</reference>
<evidence type="ECO:0000313" key="2">
    <source>
        <dbReference type="Proteomes" id="UP000198211"/>
    </source>
</evidence>
<protein>
    <recommendedName>
        <fullName evidence="3">RxLR effector protein</fullName>
    </recommendedName>
</protein>